<dbReference type="Proteomes" id="UP000005222">
    <property type="component" value="Chromosome L"/>
</dbReference>
<dbReference type="OrthoDB" id="49605at2759"/>
<dbReference type="GO" id="GO:0008237">
    <property type="term" value="F:metallopeptidase activity"/>
    <property type="evidence" value="ECO:0007669"/>
    <property type="project" value="TreeGrafter"/>
</dbReference>
<feature type="domain" description="WLM" evidence="2">
    <location>
        <begin position="16"/>
        <end position="223"/>
    </location>
</feature>
<dbReference type="InterPro" id="IPR013536">
    <property type="entry name" value="WLM_dom"/>
</dbReference>
<dbReference type="FunCoup" id="G8YAU3">
    <property type="interactions" value="129"/>
</dbReference>
<evidence type="ECO:0000313" key="4">
    <source>
        <dbReference type="EMBL" id="CCE84178.1"/>
    </source>
</evidence>
<feature type="region of interest" description="Disordered" evidence="1">
    <location>
        <begin position="185"/>
        <end position="246"/>
    </location>
</feature>
<organism evidence="3 5">
    <name type="scientific">Pichia sorbitophila (strain ATCC MYA-4447 / BCRC 22081 / CBS 7064 / NBRC 10061 / NRRL Y-12695)</name>
    <name type="common">Hybrid yeast</name>
    <dbReference type="NCBI Taxonomy" id="559304"/>
    <lineage>
        <taxon>Eukaryota</taxon>
        <taxon>Fungi</taxon>
        <taxon>Dikarya</taxon>
        <taxon>Ascomycota</taxon>
        <taxon>Saccharomycotina</taxon>
        <taxon>Pichiomycetes</taxon>
        <taxon>Debaryomycetaceae</taxon>
        <taxon>Millerozyma</taxon>
    </lineage>
</organism>
<dbReference type="AlphaFoldDB" id="G8YAU3"/>
<dbReference type="Pfam" id="PF08325">
    <property type="entry name" value="WLM"/>
    <property type="match status" value="1"/>
</dbReference>
<proteinExistence type="predicted"/>
<reference evidence="5" key="2">
    <citation type="journal article" date="2012" name="G3 (Bethesda)">
        <title>Pichia sorbitophila, an interspecies yeast hybrid reveals early steps of genome resolution following polyploidization.</title>
        <authorList>
            <person name="Leh Louis V."/>
            <person name="Despons L."/>
            <person name="Friedrich A."/>
            <person name="Martin T."/>
            <person name="Durrens P."/>
            <person name="Casaregola S."/>
            <person name="Neuveglise C."/>
            <person name="Fairhead C."/>
            <person name="Marck C."/>
            <person name="Cruz J.A."/>
            <person name="Straub M.L."/>
            <person name="Kugler V."/>
            <person name="Sacerdot C."/>
            <person name="Uzunov Z."/>
            <person name="Thierry A."/>
            <person name="Weiss S."/>
            <person name="Bleykasten C."/>
            <person name="De Montigny J."/>
            <person name="Jacques N."/>
            <person name="Jung P."/>
            <person name="Lemaire M."/>
            <person name="Mallet S."/>
            <person name="Morel G."/>
            <person name="Richard G.F."/>
            <person name="Sarkar A."/>
            <person name="Savel G."/>
            <person name="Schacherer J."/>
            <person name="Seret M.L."/>
            <person name="Talla E."/>
            <person name="Samson G."/>
            <person name="Jubin C."/>
            <person name="Poulain J."/>
            <person name="Vacherie B."/>
            <person name="Barbe V."/>
            <person name="Pelletier E."/>
            <person name="Sherman D.J."/>
            <person name="Westhof E."/>
            <person name="Weissenbach J."/>
            <person name="Baret P.V."/>
            <person name="Wincker P."/>
            <person name="Gaillardin C."/>
            <person name="Dujon B."/>
            <person name="Souciet J.L."/>
        </authorList>
    </citation>
    <scope>NUCLEOTIDE SEQUENCE [LARGE SCALE GENOMIC DNA]</scope>
    <source>
        <strain evidence="5">ATCC MYA-4447 / BCRC 22081 / CBS 7064 / NBRC 10061 / NRRL Y-12695</strain>
    </source>
</reference>
<dbReference type="PROSITE" id="PS51397">
    <property type="entry name" value="WLM"/>
    <property type="match status" value="1"/>
</dbReference>
<dbReference type="HOGENOM" id="CLU_023057_3_0_1"/>
<evidence type="ECO:0000259" key="2">
    <source>
        <dbReference type="PROSITE" id="PS51397"/>
    </source>
</evidence>
<sequence length="305" mass="34262">MVIEGRTIQKKVAVSAPDWSPVSRVSKIASLKRRDDKERARTILHEVATKVAPILNEANLRVGMLSEMYPKNQGLLGLNINKGQKILLRLRAPYDDKQFLPLESIISTMLHELVHNTHGKHDSAFYSLLGTYEKRYEELQSGKQDVSKYVCEEKALGSVRKPFEGYKSLRQKRLEAVTKVKFKSEARRLGGSSSSSGSTSSSTPKHGKSMRELMLEAAERRARDNKWCPNESSSGGDNDLAPDVDLDISPVTEYHPEHSSAVHPPKVKETNFKETQFIETVDLTDDSGDFTARSRDGEEIIYIDD</sequence>
<protein>
    <submittedName>
        <fullName evidence="3">Piso0_003719 protein</fullName>
    </submittedName>
</protein>
<evidence type="ECO:0000313" key="3">
    <source>
        <dbReference type="EMBL" id="CCE83147.1"/>
    </source>
</evidence>
<dbReference type="InterPro" id="IPR053000">
    <property type="entry name" value="WSS1-like_metalloprotease"/>
</dbReference>
<evidence type="ECO:0000313" key="5">
    <source>
        <dbReference type="Proteomes" id="UP000005222"/>
    </source>
</evidence>
<dbReference type="EMBL" id="FO082048">
    <property type="protein sequence ID" value="CCE84178.1"/>
    <property type="molecule type" value="Genomic_DNA"/>
</dbReference>
<dbReference type="PANTHER" id="PTHR46622">
    <property type="entry name" value="DNA-DEPENDENT METALLOPROTEASE WSS1"/>
    <property type="match status" value="1"/>
</dbReference>
<dbReference type="Proteomes" id="UP000005222">
    <property type="component" value="Chromosome K"/>
</dbReference>
<dbReference type="PANTHER" id="PTHR46622:SF1">
    <property type="entry name" value="DNA-DEPENDENT METALLOPROTEASE WSS1"/>
    <property type="match status" value="1"/>
</dbReference>
<gene>
    <name evidence="3" type="primary">Piso0_003719</name>
    <name evidence="3" type="ORF">GNLVRS01_PISO0K01066g</name>
    <name evidence="4" type="ORF">GNLVRS01_PISO0L01067g</name>
</gene>
<dbReference type="GO" id="GO:0006281">
    <property type="term" value="P:DNA repair"/>
    <property type="evidence" value="ECO:0007669"/>
    <property type="project" value="TreeGrafter"/>
</dbReference>
<evidence type="ECO:0000256" key="1">
    <source>
        <dbReference type="SAM" id="MobiDB-lite"/>
    </source>
</evidence>
<dbReference type="STRING" id="559304.G8YAU3"/>
<feature type="compositionally biased region" description="Basic and acidic residues" evidence="1">
    <location>
        <begin position="209"/>
        <end position="226"/>
    </location>
</feature>
<dbReference type="InParanoid" id="G8YAU3"/>
<dbReference type="eggNOG" id="KOG4842">
    <property type="taxonomic scope" value="Eukaryota"/>
</dbReference>
<name>G8YAU3_PICSO</name>
<accession>G8YAU3</accession>
<reference evidence="3" key="1">
    <citation type="submission" date="2011-10" db="EMBL/GenBank/DDBJ databases">
        <authorList>
            <person name="Genoscope - CEA"/>
        </authorList>
    </citation>
    <scope>NUCLEOTIDE SEQUENCE</scope>
</reference>
<dbReference type="EMBL" id="FO082049">
    <property type="protein sequence ID" value="CCE83147.1"/>
    <property type="molecule type" value="Genomic_DNA"/>
</dbReference>
<dbReference type="GO" id="GO:0005634">
    <property type="term" value="C:nucleus"/>
    <property type="evidence" value="ECO:0007669"/>
    <property type="project" value="TreeGrafter"/>
</dbReference>
<feature type="compositionally biased region" description="Low complexity" evidence="1">
    <location>
        <begin position="190"/>
        <end position="203"/>
    </location>
</feature>
<keyword evidence="5" id="KW-1185">Reference proteome</keyword>